<feature type="region of interest" description="Disordered" evidence="1">
    <location>
        <begin position="1"/>
        <end position="64"/>
    </location>
</feature>
<feature type="compositionally biased region" description="Basic residues" evidence="1">
    <location>
        <begin position="55"/>
        <end position="64"/>
    </location>
</feature>
<gene>
    <name evidence="2" type="ORF">K7472_14950</name>
</gene>
<keyword evidence="3" id="KW-1185">Reference proteome</keyword>
<name>A0ABS7QSH5_9ACTN</name>
<evidence type="ECO:0000313" key="2">
    <source>
        <dbReference type="EMBL" id="MBY8886148.1"/>
    </source>
</evidence>
<dbReference type="Proteomes" id="UP001198565">
    <property type="component" value="Unassembled WGS sequence"/>
</dbReference>
<dbReference type="RefSeq" id="WP_222978096.1">
    <property type="nucleotide sequence ID" value="NZ_JAINVZ010000009.1"/>
</dbReference>
<feature type="compositionally biased region" description="Polar residues" evidence="1">
    <location>
        <begin position="1"/>
        <end position="10"/>
    </location>
</feature>
<reference evidence="2 3" key="1">
    <citation type="submission" date="2021-08" db="EMBL/GenBank/DDBJ databases">
        <title>Streptomyces sp. PTM05 isolated from lichen.</title>
        <authorList>
            <person name="Somphong A."/>
            <person name="Phongsopitanun W."/>
            <person name="Tanasupawat S."/>
        </authorList>
    </citation>
    <scope>NUCLEOTIDE SEQUENCE [LARGE SCALE GENOMIC DNA]</scope>
    <source>
        <strain evidence="2 3">Ptm05</strain>
    </source>
</reference>
<evidence type="ECO:0000313" key="3">
    <source>
        <dbReference type="Proteomes" id="UP001198565"/>
    </source>
</evidence>
<proteinExistence type="predicted"/>
<sequence length="64" mass="7078">MGKNKNQNPNRSRENNAPARGTAPDASTPHESATATMDPERKSPMSSGMNQEMSHKRKKKFGHN</sequence>
<dbReference type="EMBL" id="JAINVZ010000009">
    <property type="protein sequence ID" value="MBY8886148.1"/>
    <property type="molecule type" value="Genomic_DNA"/>
</dbReference>
<comment type="caution">
    <text evidence="2">The sequence shown here is derived from an EMBL/GenBank/DDBJ whole genome shotgun (WGS) entry which is preliminary data.</text>
</comment>
<evidence type="ECO:0000256" key="1">
    <source>
        <dbReference type="SAM" id="MobiDB-lite"/>
    </source>
</evidence>
<accession>A0ABS7QSH5</accession>
<organism evidence="2 3">
    <name type="scientific">Streptantibioticus parmotrematis</name>
    <dbReference type="NCBI Taxonomy" id="2873249"/>
    <lineage>
        <taxon>Bacteria</taxon>
        <taxon>Bacillati</taxon>
        <taxon>Actinomycetota</taxon>
        <taxon>Actinomycetes</taxon>
        <taxon>Kitasatosporales</taxon>
        <taxon>Streptomycetaceae</taxon>
        <taxon>Streptantibioticus</taxon>
    </lineage>
</organism>
<protein>
    <submittedName>
        <fullName evidence="2">Uncharacterized protein</fullName>
    </submittedName>
</protein>